<dbReference type="Pfam" id="PF19110">
    <property type="entry name" value="DUF5797"/>
    <property type="match status" value="1"/>
</dbReference>
<sequence>MTLSAEAHERLADLVALQPTKNSDLQDRWGLDSGSAVHQYLESHLREYYYRDEDSMIRATAEASTLVGDDDADEAPAVHMSDTERLVFDVIAGPEDRSQSVVSVLHAVQDEHGADADGLDAGGVRRALQTLKRKGIIEVENRTVPTFRLAVPRQEVTVADD</sequence>
<dbReference type="AlphaFoldDB" id="A0A4D6GRJ0"/>
<evidence type="ECO:0000313" key="4">
    <source>
        <dbReference type="Proteomes" id="UP000323075"/>
    </source>
</evidence>
<organism evidence="1 3">
    <name type="scientific">Halobacterium salinarum (strain ATCC 33171 / DSM 3754 / JCM 8978 / NBRC 102687 / NCIMB 764 / 91-R6)</name>
    <dbReference type="NCBI Taxonomy" id="2597657"/>
    <lineage>
        <taxon>Archaea</taxon>
        <taxon>Methanobacteriati</taxon>
        <taxon>Methanobacteriota</taxon>
        <taxon>Stenosarchaea group</taxon>
        <taxon>Halobacteria</taxon>
        <taxon>Halobacteriales</taxon>
        <taxon>Halobacteriaceae</taxon>
        <taxon>Halobacterium</taxon>
    </lineage>
</organism>
<gene>
    <name evidence="2" type="ORF">APQ99_01340</name>
    <name evidence="1" type="ORF">HBSAL_02620</name>
</gene>
<dbReference type="Proteomes" id="UP000323075">
    <property type="component" value="Unassembled WGS sequence"/>
</dbReference>
<reference evidence="1 3" key="1">
    <citation type="journal article" date="2019" name="Microbiol. Resour. Announc.">
        <title>The Genome Sequence of the Halobacterium salinarum Type Strain Is Closely Related to That of Laboratory Strains NRC-1 and R1.</title>
        <authorList>
            <person name="Pfeiffer F."/>
            <person name="Marchfelder A."/>
            <person name="Habermann B."/>
            <person name="Dyall-Smith M.L."/>
        </authorList>
    </citation>
    <scope>NUCLEOTIDE SEQUENCE [LARGE SCALE GENOMIC DNA]</scope>
    <source>
        <strain evidence="1">91-R6</strain>
        <strain evidence="3">ATCC 33171 / DSM 3754 / JCM 8978 / NBRC 102687 / NCIMB 764 / 91-R6</strain>
    </source>
</reference>
<name>A0A4D6GRJ0_HALS9</name>
<accession>A0A4D6GRJ0</accession>
<dbReference type="Proteomes" id="UP000296216">
    <property type="component" value="Chromosome"/>
</dbReference>
<dbReference type="EMBL" id="VRYN01000002">
    <property type="protein sequence ID" value="TYO76699.1"/>
    <property type="molecule type" value="Genomic_DNA"/>
</dbReference>
<evidence type="ECO:0000313" key="1">
    <source>
        <dbReference type="EMBL" id="QCC44253.1"/>
    </source>
</evidence>
<reference evidence="2 4" key="2">
    <citation type="submission" date="2019-07" db="EMBL/GenBank/DDBJ databases">
        <title>Genomic Encyclopedia of Archaeal and Bacterial Type Strains, Phase II (KMG-II): from individual species to whole genera.</title>
        <authorList>
            <person name="Goeker M."/>
        </authorList>
    </citation>
    <scope>NUCLEOTIDE SEQUENCE [LARGE SCALE GENOMIC DNA]</scope>
    <source>
        <strain evidence="2 4">DSM 3754</strain>
    </source>
</reference>
<evidence type="ECO:0000313" key="3">
    <source>
        <dbReference type="Proteomes" id="UP000296216"/>
    </source>
</evidence>
<proteinExistence type="predicted"/>
<dbReference type="RefSeq" id="WP_010902272.1">
    <property type="nucleotide sequence ID" value="NZ_VRYN01000002.1"/>
</dbReference>
<protein>
    <submittedName>
        <fullName evidence="1">Uncharacterized protein</fullName>
    </submittedName>
</protein>
<dbReference type="GeneID" id="68693347"/>
<reference evidence="1" key="3">
    <citation type="journal article" name="MicrobiologyOpen">
        <title>Whole-genome comparison between the type strain of Halobacterium salinarum (DSM 3754(T)) and the laboratory strains R1 and NRC-1.</title>
        <authorList>
            <person name="Pfeiffer F."/>
            <person name="Losensky G."/>
            <person name="Marchfelder A."/>
            <person name="Habermann B."/>
            <person name="Dyall-Smith M."/>
        </authorList>
    </citation>
    <scope>NUCLEOTIDE SEQUENCE</scope>
    <source>
        <strain evidence="1">91-R6</strain>
    </source>
</reference>
<evidence type="ECO:0000313" key="2">
    <source>
        <dbReference type="EMBL" id="TYO76699.1"/>
    </source>
</evidence>
<dbReference type="InterPro" id="IPR043815">
    <property type="entry name" value="DUF5797"/>
</dbReference>
<dbReference type="EMBL" id="CP038631">
    <property type="protein sequence ID" value="QCC44253.1"/>
    <property type="molecule type" value="Genomic_DNA"/>
</dbReference>